<feature type="region of interest" description="Disordered" evidence="1">
    <location>
        <begin position="337"/>
        <end position="410"/>
    </location>
</feature>
<sequence length="410" mass="44505">MKRSLVILLVAVLATTPISVLATGSPDDPAPIEETTTVSEPASAPEDTTPIVETPAPAEEDPVESPTVDGEPKEETPKSDVTSEEGNLSESEGEKGADVSAEGEVPEGELPEEKPEEESTDEDENSEHEHTFEYICNDDGTHTKRCTGSITIELEDGESEEVACDYEEIEPCEFGEDGKCIYCGYEEPEEEEEFNPSISFSNSNLSCTIGDSNPVICLYISQEDYDIAYAQVCYGNYSKNQFINVGLARGKYFDYRQNEFVTNLGDAWYGSPNILGEYSEGSYDLRSVYVRSTSGESVHYSLESDTLPEELQNNSIEVSGPKTVFGKVRDLLSSSNDMEVDKSAMEESPAPDADTPVVSDPSSYVEEEVVDNPEPVIAEPTPTPTPKATPTPTPKPTPTPTPKATPTPTP</sequence>
<proteinExistence type="predicted"/>
<reference evidence="3 4" key="1">
    <citation type="submission" date="2016-11" db="EMBL/GenBank/DDBJ databases">
        <authorList>
            <person name="Jaros S."/>
            <person name="Januszkiewicz K."/>
            <person name="Wedrychowicz H."/>
        </authorList>
    </citation>
    <scope>NUCLEOTIDE SEQUENCE [LARGE SCALE GENOMIC DNA]</scope>
    <source>
        <strain evidence="3 4">DSM 14809</strain>
    </source>
</reference>
<organism evidence="3 4">
    <name type="scientific">Pseudobutyrivibrio xylanivorans DSM 14809</name>
    <dbReference type="NCBI Taxonomy" id="1123012"/>
    <lineage>
        <taxon>Bacteria</taxon>
        <taxon>Bacillati</taxon>
        <taxon>Bacillota</taxon>
        <taxon>Clostridia</taxon>
        <taxon>Lachnospirales</taxon>
        <taxon>Lachnospiraceae</taxon>
        <taxon>Pseudobutyrivibrio</taxon>
    </lineage>
</organism>
<feature type="compositionally biased region" description="Pro residues" evidence="1">
    <location>
        <begin position="381"/>
        <end position="410"/>
    </location>
</feature>
<dbReference type="RefSeq" id="WP_200798867.1">
    <property type="nucleotide sequence ID" value="NZ_FQYQ01000017.1"/>
</dbReference>
<keyword evidence="4" id="KW-1185">Reference proteome</keyword>
<evidence type="ECO:0000313" key="4">
    <source>
        <dbReference type="Proteomes" id="UP000184185"/>
    </source>
</evidence>
<keyword evidence="2" id="KW-0732">Signal</keyword>
<feature type="compositionally biased region" description="Acidic residues" evidence="1">
    <location>
        <begin position="104"/>
        <end position="126"/>
    </location>
</feature>
<evidence type="ECO:0000256" key="1">
    <source>
        <dbReference type="SAM" id="MobiDB-lite"/>
    </source>
</evidence>
<evidence type="ECO:0000256" key="2">
    <source>
        <dbReference type="SAM" id="SignalP"/>
    </source>
</evidence>
<accession>A0A1M6IGU7</accession>
<feature type="non-terminal residue" evidence="3">
    <location>
        <position position="410"/>
    </location>
</feature>
<evidence type="ECO:0000313" key="3">
    <source>
        <dbReference type="EMBL" id="SHJ33650.1"/>
    </source>
</evidence>
<feature type="chain" id="PRO_5009918423" evidence="2">
    <location>
        <begin position="23"/>
        <end position="410"/>
    </location>
</feature>
<name>A0A1M6IGU7_PSEXY</name>
<gene>
    <name evidence="3" type="ORF">SAMN02745725_02323</name>
</gene>
<dbReference type="Proteomes" id="UP000184185">
    <property type="component" value="Unassembled WGS sequence"/>
</dbReference>
<feature type="region of interest" description="Disordered" evidence="1">
    <location>
        <begin position="20"/>
        <end position="128"/>
    </location>
</feature>
<protein>
    <submittedName>
        <fullName evidence="3">Uncharacterized protein</fullName>
    </submittedName>
</protein>
<dbReference type="AlphaFoldDB" id="A0A1M6IGU7"/>
<dbReference type="EMBL" id="FQYQ01000017">
    <property type="protein sequence ID" value="SHJ33650.1"/>
    <property type="molecule type" value="Genomic_DNA"/>
</dbReference>
<feature type="signal peptide" evidence="2">
    <location>
        <begin position="1"/>
        <end position="22"/>
    </location>
</feature>